<gene>
    <name evidence="3" type="ORF">FHU41_001134</name>
</gene>
<keyword evidence="4" id="KW-1185">Reference proteome</keyword>
<dbReference type="AlphaFoldDB" id="A0A7Y9LSR8"/>
<evidence type="ECO:0000313" key="4">
    <source>
        <dbReference type="Proteomes" id="UP000521748"/>
    </source>
</evidence>
<dbReference type="InterPro" id="IPR025646">
    <property type="entry name" value="DUF4350"/>
</dbReference>
<evidence type="ECO:0000313" key="3">
    <source>
        <dbReference type="EMBL" id="NYE94913.1"/>
    </source>
</evidence>
<feature type="region of interest" description="Disordered" evidence="1">
    <location>
        <begin position="1"/>
        <end position="21"/>
    </location>
</feature>
<comment type="caution">
    <text evidence="3">The sequence shown here is derived from an EMBL/GenBank/DDBJ whole genome shotgun (WGS) entry which is preliminary data.</text>
</comment>
<dbReference type="EMBL" id="JACBYQ010000001">
    <property type="protein sequence ID" value="NYE94913.1"/>
    <property type="molecule type" value="Genomic_DNA"/>
</dbReference>
<reference evidence="3 4" key="1">
    <citation type="submission" date="2020-07" db="EMBL/GenBank/DDBJ databases">
        <title>Sequencing the genomes of 1000 actinobacteria strains.</title>
        <authorList>
            <person name="Klenk H.-P."/>
        </authorList>
    </citation>
    <scope>NUCLEOTIDE SEQUENCE [LARGE SCALE GENOMIC DNA]</scope>
    <source>
        <strain evidence="3 4">DSM 102047</strain>
    </source>
</reference>
<sequence length="359" mass="38269">MLNSIGSSSAKLSPTNPAPNGAMATAEVLKQQGVKVSQSDELGGTLTAISAAGAGHVTVLLYDQQRFLSAEQLKKLSESGARLVVINPGPLDLKAISSEISSAGFYNAGSDHQDQTVPASCNNPDAVAAQQIDGGRSALYRGPVVCFPTDSGEGGKIGQLAQSTDGQLTVIGNTAVFSNDRLAHSGNAALAFRLLGHTEQLIWYLPSTKDLPVSEQHPDLASLQPGWLVPISIWAFLVALLAMFWKGRRDGPLVEEPLPVAVKASETAIGRARLYQDGRALDRAAASLRSATLYRLAKRLRLGPAASKEAIVAAAIQHSHLPETEVARILLKTQPGTDKEFLRWSQEVENLERELEKDQ</sequence>
<proteinExistence type="predicted"/>
<evidence type="ECO:0000259" key="2">
    <source>
        <dbReference type="Pfam" id="PF14258"/>
    </source>
</evidence>
<evidence type="ECO:0000256" key="1">
    <source>
        <dbReference type="SAM" id="MobiDB-lite"/>
    </source>
</evidence>
<dbReference type="Pfam" id="PF14258">
    <property type="entry name" value="DUF4350"/>
    <property type="match status" value="1"/>
</dbReference>
<name>A0A7Y9LSR8_9MICC</name>
<feature type="domain" description="DUF4350" evidence="2">
    <location>
        <begin position="14"/>
        <end position="195"/>
    </location>
</feature>
<protein>
    <recommendedName>
        <fullName evidence="2">DUF4350 domain-containing protein</fullName>
    </recommendedName>
</protein>
<dbReference type="Proteomes" id="UP000521748">
    <property type="component" value="Unassembled WGS sequence"/>
</dbReference>
<accession>A0A7Y9LSR8</accession>
<feature type="compositionally biased region" description="Polar residues" evidence="1">
    <location>
        <begin position="1"/>
        <end position="15"/>
    </location>
</feature>
<organism evidence="3 4">
    <name type="scientific">Psychromicrobium silvestre</name>
    <dbReference type="NCBI Taxonomy" id="1645614"/>
    <lineage>
        <taxon>Bacteria</taxon>
        <taxon>Bacillati</taxon>
        <taxon>Actinomycetota</taxon>
        <taxon>Actinomycetes</taxon>
        <taxon>Micrococcales</taxon>
        <taxon>Micrococcaceae</taxon>
        <taxon>Psychromicrobium</taxon>
    </lineage>
</organism>
<dbReference type="RefSeq" id="WP_179388623.1">
    <property type="nucleotide sequence ID" value="NZ_JACBYQ010000001.1"/>
</dbReference>